<dbReference type="GO" id="GO:0006099">
    <property type="term" value="P:tricarboxylic acid cycle"/>
    <property type="evidence" value="ECO:0007669"/>
    <property type="project" value="InterPro"/>
</dbReference>
<evidence type="ECO:0000256" key="9">
    <source>
        <dbReference type="ARBA" id="ARBA00023004"/>
    </source>
</evidence>
<feature type="transmembrane region" description="Helical" evidence="12">
    <location>
        <begin position="146"/>
        <end position="169"/>
    </location>
</feature>
<proteinExistence type="inferred from homology"/>
<keyword evidence="4 12" id="KW-0812">Transmembrane</keyword>
<evidence type="ECO:0000256" key="1">
    <source>
        <dbReference type="ARBA" id="ARBA00004448"/>
    </source>
</evidence>
<organism evidence="13 14">
    <name type="scientific">Lasallia pustulata</name>
    <dbReference type="NCBI Taxonomy" id="136370"/>
    <lineage>
        <taxon>Eukaryota</taxon>
        <taxon>Fungi</taxon>
        <taxon>Dikarya</taxon>
        <taxon>Ascomycota</taxon>
        <taxon>Pezizomycotina</taxon>
        <taxon>Lecanoromycetes</taxon>
        <taxon>OSLEUM clade</taxon>
        <taxon>Umbilicariomycetidae</taxon>
        <taxon>Umbilicariales</taxon>
        <taxon>Umbilicariaceae</taxon>
        <taxon>Lasallia</taxon>
    </lineage>
</organism>
<comment type="subcellular location">
    <subcellularLocation>
        <location evidence="1">Mitochondrion inner membrane</location>
        <topology evidence="1">Multi-pass membrane protein</topology>
    </subcellularLocation>
</comment>
<dbReference type="NCBIfam" id="TIGR02970">
    <property type="entry name" value="succ_dehyd_cytB"/>
    <property type="match status" value="1"/>
</dbReference>
<dbReference type="EMBL" id="VXIT01000004">
    <property type="protein sequence ID" value="KAA6413415.1"/>
    <property type="molecule type" value="Genomic_DNA"/>
</dbReference>
<evidence type="ECO:0000256" key="2">
    <source>
        <dbReference type="ARBA" id="ARBA00007244"/>
    </source>
</evidence>
<dbReference type="Pfam" id="PF01127">
    <property type="entry name" value="Sdh_cyt"/>
    <property type="match status" value="1"/>
</dbReference>
<sequence length="249" mass="26672">MLDSRGVSIAAEILDIEEDGAPTMPKRVFSASVLRLLILTTTPSLTTIIDYAAQREGAMSVQRFTTQSMRRFAAQQPGAFSRTAVSQIAAPAAIATSHHRMQTRTAATQPLQAADPQQILATQRRHRPISPHLSIYRPQITWYGSALNRITGCILSGGFYVFGAAYLVAPLAGWHLESASLAAAFGAWPVAAKVAAKFAVAWPFAFHGFNGLRHLAWDTGRSISNLAVQRTGWAVVGASVVGAGVLAYL</sequence>
<dbReference type="PANTHER" id="PTHR10978">
    <property type="entry name" value="SUCCINATE DEHYDROGENASE CYTOCHROME B560 SUBUNIT"/>
    <property type="match status" value="1"/>
</dbReference>
<gene>
    <name evidence="13" type="ORF">FRX48_03161</name>
</gene>
<dbReference type="Proteomes" id="UP000324767">
    <property type="component" value="Unassembled WGS sequence"/>
</dbReference>
<dbReference type="SUPFAM" id="SSF81343">
    <property type="entry name" value="Fumarate reductase respiratory complex transmembrane subunits"/>
    <property type="match status" value="1"/>
</dbReference>
<keyword evidence="7" id="KW-0809">Transit peptide</keyword>
<evidence type="ECO:0000256" key="12">
    <source>
        <dbReference type="SAM" id="Phobius"/>
    </source>
</evidence>
<accession>A0A5M8PXG3</accession>
<keyword evidence="11 12" id="KW-0472">Membrane</keyword>
<evidence type="ECO:0000256" key="3">
    <source>
        <dbReference type="ARBA" id="ARBA00022617"/>
    </source>
</evidence>
<dbReference type="InterPro" id="IPR014314">
    <property type="entry name" value="Succ_DH_cytb556"/>
</dbReference>
<keyword evidence="3" id="KW-0349">Heme</keyword>
<keyword evidence="8 12" id="KW-1133">Transmembrane helix</keyword>
<dbReference type="GO" id="GO:0009055">
    <property type="term" value="F:electron transfer activity"/>
    <property type="evidence" value="ECO:0007669"/>
    <property type="project" value="InterPro"/>
</dbReference>
<feature type="transmembrane region" description="Helical" evidence="12">
    <location>
        <begin position="227"/>
        <end position="248"/>
    </location>
</feature>
<dbReference type="PANTHER" id="PTHR10978:SF5">
    <property type="entry name" value="SUCCINATE DEHYDROGENASE CYTOCHROME B560 SUBUNIT, MITOCHONDRIAL"/>
    <property type="match status" value="1"/>
</dbReference>
<evidence type="ECO:0000313" key="14">
    <source>
        <dbReference type="Proteomes" id="UP000324767"/>
    </source>
</evidence>
<dbReference type="InterPro" id="IPR034804">
    <property type="entry name" value="SQR/QFR_C/D"/>
</dbReference>
<evidence type="ECO:0000256" key="11">
    <source>
        <dbReference type="ARBA" id="ARBA00023136"/>
    </source>
</evidence>
<evidence type="ECO:0000256" key="6">
    <source>
        <dbReference type="ARBA" id="ARBA00022792"/>
    </source>
</evidence>
<dbReference type="AlphaFoldDB" id="A0A5M8PXG3"/>
<name>A0A5M8PXG3_9LECA</name>
<dbReference type="Gene3D" id="1.20.1300.10">
    <property type="entry name" value="Fumarate reductase/succinate dehydrogenase, transmembrane subunit"/>
    <property type="match status" value="1"/>
</dbReference>
<dbReference type="PROSITE" id="PS01001">
    <property type="entry name" value="SDH_CYT_2"/>
    <property type="match status" value="1"/>
</dbReference>
<dbReference type="CDD" id="cd03499">
    <property type="entry name" value="SQR_TypeC_SdhC"/>
    <property type="match status" value="1"/>
</dbReference>
<dbReference type="InterPro" id="IPR000701">
    <property type="entry name" value="SuccDH_FuR_B_TM-su"/>
</dbReference>
<protein>
    <submittedName>
        <fullName evidence="13">Succinate dehydrogenase (Ubiquinone) cytochrome b560 subunit</fullName>
    </submittedName>
</protein>
<keyword evidence="6" id="KW-0999">Mitochondrion inner membrane</keyword>
<feature type="transmembrane region" description="Helical" evidence="12">
    <location>
        <begin position="181"/>
        <end position="206"/>
    </location>
</feature>
<keyword evidence="9" id="KW-0408">Iron</keyword>
<dbReference type="GO" id="GO:0005743">
    <property type="term" value="C:mitochondrial inner membrane"/>
    <property type="evidence" value="ECO:0007669"/>
    <property type="project" value="UniProtKB-SubCell"/>
</dbReference>
<comment type="similarity">
    <text evidence="2">Belongs to the cytochrome b560 family.</text>
</comment>
<evidence type="ECO:0000256" key="5">
    <source>
        <dbReference type="ARBA" id="ARBA00022723"/>
    </source>
</evidence>
<dbReference type="GO" id="GO:0006121">
    <property type="term" value="P:mitochondrial electron transport, succinate to ubiquinone"/>
    <property type="evidence" value="ECO:0007669"/>
    <property type="project" value="TreeGrafter"/>
</dbReference>
<dbReference type="FunFam" id="1.20.1300.10:FF:000008">
    <property type="entry name" value="Succinate dehydrogenase cytochrome b560 subunit"/>
    <property type="match status" value="1"/>
</dbReference>
<evidence type="ECO:0000256" key="8">
    <source>
        <dbReference type="ARBA" id="ARBA00022989"/>
    </source>
</evidence>
<comment type="caution">
    <text evidence="13">The sequence shown here is derived from an EMBL/GenBank/DDBJ whole genome shotgun (WGS) entry which is preliminary data.</text>
</comment>
<keyword evidence="10" id="KW-0496">Mitochondrion</keyword>
<evidence type="ECO:0000256" key="4">
    <source>
        <dbReference type="ARBA" id="ARBA00022692"/>
    </source>
</evidence>
<dbReference type="InterPro" id="IPR018495">
    <property type="entry name" value="Succ_DH_cyt_bsu_CS"/>
</dbReference>
<dbReference type="OrthoDB" id="588261at2759"/>
<evidence type="ECO:0000313" key="13">
    <source>
        <dbReference type="EMBL" id="KAA6413415.1"/>
    </source>
</evidence>
<evidence type="ECO:0000256" key="7">
    <source>
        <dbReference type="ARBA" id="ARBA00022946"/>
    </source>
</evidence>
<keyword evidence="13" id="KW-0830">Ubiquinone</keyword>
<reference evidence="13 14" key="1">
    <citation type="submission" date="2019-09" db="EMBL/GenBank/DDBJ databases">
        <title>The hologenome of the rock-dwelling lichen Lasallia pustulata.</title>
        <authorList>
            <person name="Greshake Tzovaras B."/>
            <person name="Segers F."/>
            <person name="Bicker A."/>
            <person name="Dal Grande F."/>
            <person name="Otte J."/>
            <person name="Hankeln T."/>
            <person name="Schmitt I."/>
            <person name="Ebersberger I."/>
        </authorList>
    </citation>
    <scope>NUCLEOTIDE SEQUENCE [LARGE SCALE GENOMIC DNA]</scope>
    <source>
        <strain evidence="13">A1-1</strain>
    </source>
</reference>
<evidence type="ECO:0000256" key="10">
    <source>
        <dbReference type="ARBA" id="ARBA00023128"/>
    </source>
</evidence>
<keyword evidence="5" id="KW-0479">Metal-binding</keyword>
<dbReference type="GO" id="GO:0046872">
    <property type="term" value="F:metal ion binding"/>
    <property type="evidence" value="ECO:0007669"/>
    <property type="project" value="UniProtKB-KW"/>
</dbReference>